<dbReference type="Pfam" id="PF07729">
    <property type="entry name" value="FCD"/>
    <property type="match status" value="1"/>
</dbReference>
<dbReference type="EMBL" id="CABFPH010000033">
    <property type="protein sequence ID" value="VUD72042.1"/>
    <property type="molecule type" value="Genomic_DNA"/>
</dbReference>
<evidence type="ECO:0000256" key="1">
    <source>
        <dbReference type="ARBA" id="ARBA00023015"/>
    </source>
</evidence>
<dbReference type="CDD" id="cd07377">
    <property type="entry name" value="WHTH_GntR"/>
    <property type="match status" value="1"/>
</dbReference>
<dbReference type="InterPro" id="IPR008920">
    <property type="entry name" value="TF_FadR/GntR_C"/>
</dbReference>
<evidence type="ECO:0000256" key="3">
    <source>
        <dbReference type="ARBA" id="ARBA00023163"/>
    </source>
</evidence>
<dbReference type="GO" id="GO:0003700">
    <property type="term" value="F:DNA-binding transcription factor activity"/>
    <property type="evidence" value="ECO:0007669"/>
    <property type="project" value="InterPro"/>
</dbReference>
<dbReference type="SUPFAM" id="SSF48008">
    <property type="entry name" value="GntR ligand-binding domain-like"/>
    <property type="match status" value="1"/>
</dbReference>
<dbReference type="InterPro" id="IPR036388">
    <property type="entry name" value="WH-like_DNA-bd_sf"/>
</dbReference>
<dbReference type="PRINTS" id="PR00035">
    <property type="entry name" value="HTHGNTR"/>
</dbReference>
<dbReference type="SUPFAM" id="SSF46785">
    <property type="entry name" value="Winged helix' DNA-binding domain"/>
    <property type="match status" value="1"/>
</dbReference>
<sequence>MEERETGSADMTQAGIVLGSRGLPLSRRIPFARQVADTLRDLIVRGELAAGSRVVERVLCERLNVSRTPMREALKLLEADGLIEISQNRGARVMMLTSAEARHLFEVIAELEGLAADRAVQTAAPEALAGLEDLHAQMLRHYETREKDAYFDINSRIHDQVVKLSGNPVLIGSHATLMLRARRGRYVAIFDPARWAESVGEHEALMEAFRRRDPEQARGVWRQHLCRTGETVADGLALSAESARAAP</sequence>
<evidence type="ECO:0000313" key="5">
    <source>
        <dbReference type="EMBL" id="VUD72042.1"/>
    </source>
</evidence>
<feature type="domain" description="HTH gntR-type" evidence="4">
    <location>
        <begin position="29"/>
        <end position="96"/>
    </location>
</feature>
<dbReference type="SMART" id="SM00345">
    <property type="entry name" value="HTH_GNTR"/>
    <property type="match status" value="1"/>
</dbReference>
<dbReference type="AlphaFoldDB" id="A0A509ECY8"/>
<evidence type="ECO:0000256" key="2">
    <source>
        <dbReference type="ARBA" id="ARBA00023125"/>
    </source>
</evidence>
<keyword evidence="3" id="KW-0804">Transcription</keyword>
<dbReference type="InterPro" id="IPR011711">
    <property type="entry name" value="GntR_C"/>
</dbReference>
<keyword evidence="1" id="KW-0805">Transcription regulation</keyword>
<keyword evidence="6" id="KW-1185">Reference proteome</keyword>
<dbReference type="GO" id="GO:0003677">
    <property type="term" value="F:DNA binding"/>
    <property type="evidence" value="ECO:0007669"/>
    <property type="project" value="UniProtKB-KW"/>
</dbReference>
<evidence type="ECO:0000259" key="4">
    <source>
        <dbReference type="PROSITE" id="PS50949"/>
    </source>
</evidence>
<keyword evidence="2" id="KW-0238">DNA-binding</keyword>
<reference evidence="5 6" key="1">
    <citation type="submission" date="2019-06" db="EMBL/GenBank/DDBJ databases">
        <authorList>
            <person name="Rodrigo-Torres L."/>
            <person name="Arahal R. D."/>
            <person name="Lucena T."/>
        </authorList>
    </citation>
    <scope>NUCLEOTIDE SEQUENCE [LARGE SCALE GENOMIC DNA]</scope>
    <source>
        <strain evidence="5 6">SB0023/3</strain>
    </source>
</reference>
<proteinExistence type="predicted"/>
<accession>A0A509ECY8</accession>
<dbReference type="PANTHER" id="PTHR43537">
    <property type="entry name" value="TRANSCRIPTIONAL REGULATOR, GNTR FAMILY"/>
    <property type="match status" value="1"/>
</dbReference>
<dbReference type="Gene3D" id="1.10.10.10">
    <property type="entry name" value="Winged helix-like DNA-binding domain superfamily/Winged helix DNA-binding domain"/>
    <property type="match status" value="1"/>
</dbReference>
<organism evidence="5 6">
    <name type="scientific">Methylobacterium symbioticum</name>
    <dbReference type="NCBI Taxonomy" id="2584084"/>
    <lineage>
        <taxon>Bacteria</taxon>
        <taxon>Pseudomonadati</taxon>
        <taxon>Pseudomonadota</taxon>
        <taxon>Alphaproteobacteria</taxon>
        <taxon>Hyphomicrobiales</taxon>
        <taxon>Methylobacteriaceae</taxon>
        <taxon>Methylobacterium</taxon>
    </lineage>
</organism>
<dbReference type="Pfam" id="PF00392">
    <property type="entry name" value="GntR"/>
    <property type="match status" value="1"/>
</dbReference>
<dbReference type="PANTHER" id="PTHR43537:SF50">
    <property type="entry name" value="TRANSCRIPTIONAL REGULATORY PROTEIN"/>
    <property type="match status" value="1"/>
</dbReference>
<dbReference type="Proteomes" id="UP000410984">
    <property type="component" value="Unassembled WGS sequence"/>
</dbReference>
<dbReference type="Gene3D" id="1.20.120.530">
    <property type="entry name" value="GntR ligand-binding domain-like"/>
    <property type="match status" value="1"/>
</dbReference>
<dbReference type="PROSITE" id="PS50949">
    <property type="entry name" value="HTH_GNTR"/>
    <property type="match status" value="1"/>
</dbReference>
<dbReference type="InterPro" id="IPR036390">
    <property type="entry name" value="WH_DNA-bd_sf"/>
</dbReference>
<evidence type="ECO:0000313" key="6">
    <source>
        <dbReference type="Proteomes" id="UP000410984"/>
    </source>
</evidence>
<dbReference type="SMART" id="SM00895">
    <property type="entry name" value="FCD"/>
    <property type="match status" value="1"/>
</dbReference>
<gene>
    <name evidence="5" type="primary">rspR_6</name>
    <name evidence="5" type="ORF">MET9862_02636</name>
</gene>
<protein>
    <submittedName>
        <fullName evidence="5">HTH-type transcriptional repressor RspR</fullName>
    </submittedName>
</protein>
<name>A0A509ECY8_9HYPH</name>
<dbReference type="InterPro" id="IPR000524">
    <property type="entry name" value="Tscrpt_reg_HTH_GntR"/>
</dbReference>